<dbReference type="AlphaFoldDB" id="A0A176WSA3"/>
<evidence type="ECO:0000313" key="17">
    <source>
        <dbReference type="Proteomes" id="UP000077202"/>
    </source>
</evidence>
<name>A0A176WSA3_MARPO</name>
<keyword evidence="6" id="KW-0132">Cell division</keyword>
<evidence type="ECO:0000256" key="4">
    <source>
        <dbReference type="ARBA" id="ARBA00022454"/>
    </source>
</evidence>
<evidence type="ECO:0000259" key="14">
    <source>
        <dbReference type="Pfam" id="PF16740"/>
    </source>
</evidence>
<sequence>MDVGEVMNRTRAENAVDTIESHFAKAIANLQFVERALASELDATYPKHINPYNIVNRIKQLEAELPVLSKECQQLFAAKQDLIDTAKKNLVQNRALVRRMQARAGLSVPSDSEDAVYTSFKEILKEWNRSVQSRDPSATNGHIMAKHDLNATVFQSKARAVDS</sequence>
<evidence type="ECO:0000256" key="11">
    <source>
        <dbReference type="ARBA" id="ARBA00023306"/>
    </source>
</evidence>
<evidence type="ECO:0000256" key="5">
    <source>
        <dbReference type="ARBA" id="ARBA00022490"/>
    </source>
</evidence>
<feature type="domain" description="Ska2 N-terminal" evidence="14">
    <location>
        <begin position="13"/>
        <end position="120"/>
    </location>
</feature>
<dbReference type="InterPro" id="IPR042091">
    <property type="entry name" value="Ska2_N"/>
</dbReference>
<comment type="subcellular location">
    <subcellularLocation>
        <location evidence="2">Chromosome</location>
        <location evidence="2">Centromere</location>
        <location evidence="2">Kinetochore</location>
    </subcellularLocation>
    <subcellularLocation>
        <location evidence="1">Cytoplasm</location>
        <location evidence="1">Cytoskeleton</location>
        <location evidence="1">Spindle</location>
    </subcellularLocation>
</comment>
<comment type="similarity">
    <text evidence="3">Belongs to the SKA2 family.</text>
</comment>
<organism evidence="16 17">
    <name type="scientific">Marchantia polymorpha subsp. ruderalis</name>
    <dbReference type="NCBI Taxonomy" id="1480154"/>
    <lineage>
        <taxon>Eukaryota</taxon>
        <taxon>Viridiplantae</taxon>
        <taxon>Streptophyta</taxon>
        <taxon>Embryophyta</taxon>
        <taxon>Marchantiophyta</taxon>
        <taxon>Marchantiopsida</taxon>
        <taxon>Marchantiidae</taxon>
        <taxon>Marchantiales</taxon>
        <taxon>Marchantiaceae</taxon>
        <taxon>Marchantia</taxon>
    </lineage>
</organism>
<keyword evidence="8" id="KW-0498">Mitosis</keyword>
<keyword evidence="5" id="KW-0963">Cytoplasm</keyword>
<evidence type="ECO:0000256" key="6">
    <source>
        <dbReference type="ARBA" id="ARBA00022618"/>
    </source>
</evidence>
<dbReference type="Gene3D" id="6.10.250.1380">
    <property type="match status" value="1"/>
</dbReference>
<keyword evidence="9" id="KW-0995">Kinetochore</keyword>
<keyword evidence="10" id="KW-0206">Cytoskeleton</keyword>
<keyword evidence="7" id="KW-0493">Microtubule</keyword>
<dbReference type="Pfam" id="PF16740">
    <property type="entry name" value="SKA2"/>
    <property type="match status" value="1"/>
</dbReference>
<evidence type="ECO:0000256" key="3">
    <source>
        <dbReference type="ARBA" id="ARBA00010684"/>
    </source>
</evidence>
<dbReference type="GO" id="GO:0051301">
    <property type="term" value="P:cell division"/>
    <property type="evidence" value="ECO:0007669"/>
    <property type="project" value="UniProtKB-KW"/>
</dbReference>
<evidence type="ECO:0000256" key="12">
    <source>
        <dbReference type="ARBA" id="ARBA00023328"/>
    </source>
</evidence>
<evidence type="ECO:0000313" key="16">
    <source>
        <dbReference type="EMBL" id="OAE36000.1"/>
    </source>
</evidence>
<protein>
    <recommendedName>
        <fullName evidence="13">Protein FAM33A</fullName>
    </recommendedName>
</protein>
<dbReference type="GO" id="GO:0005876">
    <property type="term" value="C:spindle microtubule"/>
    <property type="evidence" value="ECO:0007669"/>
    <property type="project" value="InterPro"/>
</dbReference>
<dbReference type="EMBL" id="AP019871">
    <property type="protein sequence ID" value="BBN13519.1"/>
    <property type="molecule type" value="Genomic_DNA"/>
</dbReference>
<reference evidence="18" key="3">
    <citation type="journal article" date="2020" name="Curr. Biol.">
        <title>Chromatin organization in early land plants reveals an ancestral association between H3K27me3, transposons, and constitutive heterochromatin.</title>
        <authorList>
            <person name="Montgomery S.A."/>
            <person name="Tanizawa Y."/>
            <person name="Galik B."/>
            <person name="Wang N."/>
            <person name="Ito T."/>
            <person name="Mochizuki T."/>
            <person name="Akimcheva S."/>
            <person name="Bowman J.L."/>
            <person name="Cognat V."/>
            <person name="Marechal-Drouard L."/>
            <person name="Ekker H."/>
            <person name="Hong S.F."/>
            <person name="Kohchi T."/>
            <person name="Lin S.S."/>
            <person name="Liu L.D."/>
            <person name="Nakamura Y."/>
            <person name="Valeeva L.R."/>
            <person name="Shakirov E.V."/>
            <person name="Shippen D.E."/>
            <person name="Wei W.L."/>
            <person name="Yagura M."/>
            <person name="Yamaoka S."/>
            <person name="Yamato K.T."/>
            <person name="Liu C."/>
            <person name="Berger F."/>
        </authorList>
    </citation>
    <scope>NUCLEOTIDE SEQUENCE [LARGE SCALE GENOMIC DNA]</scope>
    <source>
        <strain evidence="18">Tak-1</strain>
    </source>
</reference>
<evidence type="ECO:0000313" key="15">
    <source>
        <dbReference type="EMBL" id="BBN13519.1"/>
    </source>
</evidence>
<evidence type="ECO:0000313" key="18">
    <source>
        <dbReference type="Proteomes" id="UP001162541"/>
    </source>
</evidence>
<keyword evidence="12" id="KW-0137">Centromere</keyword>
<dbReference type="InterPro" id="IPR026762">
    <property type="entry name" value="Ska2"/>
</dbReference>
<dbReference type="GO" id="GO:0000278">
    <property type="term" value="P:mitotic cell cycle"/>
    <property type="evidence" value="ECO:0007669"/>
    <property type="project" value="TreeGrafter"/>
</dbReference>
<accession>A0A176WSA3</accession>
<dbReference type="PANTHER" id="PTHR32017:SF3">
    <property type="entry name" value="SPINDLE AND KINETOCHORE-ASSOCIATED PROTEIN 2"/>
    <property type="match status" value="1"/>
</dbReference>
<dbReference type="Proteomes" id="UP000077202">
    <property type="component" value="Unassembled WGS sequence"/>
</dbReference>
<dbReference type="GO" id="GO:0000940">
    <property type="term" value="C:outer kinetochore"/>
    <property type="evidence" value="ECO:0007669"/>
    <property type="project" value="InterPro"/>
</dbReference>
<evidence type="ECO:0000256" key="1">
    <source>
        <dbReference type="ARBA" id="ARBA00004186"/>
    </source>
</evidence>
<proteinExistence type="inferred from homology"/>
<keyword evidence="4" id="KW-0158">Chromosome</keyword>
<dbReference type="GO" id="GO:0008017">
    <property type="term" value="F:microtubule binding"/>
    <property type="evidence" value="ECO:0007669"/>
    <property type="project" value="InterPro"/>
</dbReference>
<dbReference type="GO" id="GO:0007059">
    <property type="term" value="P:chromosome segregation"/>
    <property type="evidence" value="ECO:0007669"/>
    <property type="project" value="InterPro"/>
</dbReference>
<evidence type="ECO:0000256" key="7">
    <source>
        <dbReference type="ARBA" id="ARBA00022701"/>
    </source>
</evidence>
<dbReference type="PANTHER" id="PTHR32017">
    <property type="entry name" value="SPINDLE AND KINETOCHORE-ASSOCIATED PROTEIN 2"/>
    <property type="match status" value="1"/>
</dbReference>
<reference evidence="16 17" key="1">
    <citation type="submission" date="2016-03" db="EMBL/GenBank/DDBJ databases">
        <title>Mechanisms controlling the formation of the plant cell surface in tip-growing cells are functionally conserved among land plants.</title>
        <authorList>
            <person name="Honkanen S."/>
            <person name="Jones V.A."/>
            <person name="Morieri G."/>
            <person name="Champion C."/>
            <person name="Hetherington A.J."/>
            <person name="Kelly S."/>
            <person name="Saint-Marcoux D."/>
            <person name="Proust H."/>
            <person name="Prescott H."/>
            <person name="Dolan L."/>
        </authorList>
    </citation>
    <scope>NUCLEOTIDE SEQUENCE [LARGE SCALE GENOMIC DNA]</scope>
    <source>
        <strain evidence="17">cv. Tak-1 and cv. Tak-2</strain>
        <tissue evidence="16">Whole gametophyte</tissue>
    </source>
</reference>
<keyword evidence="11" id="KW-0131">Cell cycle</keyword>
<evidence type="ECO:0000256" key="8">
    <source>
        <dbReference type="ARBA" id="ARBA00022776"/>
    </source>
</evidence>
<evidence type="ECO:0000256" key="2">
    <source>
        <dbReference type="ARBA" id="ARBA00004629"/>
    </source>
</evidence>
<evidence type="ECO:0000256" key="9">
    <source>
        <dbReference type="ARBA" id="ARBA00022838"/>
    </source>
</evidence>
<keyword evidence="17" id="KW-1185">Reference proteome</keyword>
<evidence type="ECO:0000256" key="13">
    <source>
        <dbReference type="ARBA" id="ARBA00029651"/>
    </source>
</evidence>
<dbReference type="EMBL" id="AP019871">
    <property type="protein sequence ID" value="BBN13520.1"/>
    <property type="molecule type" value="Genomic_DNA"/>
</dbReference>
<dbReference type="EMBL" id="LVLJ01000012">
    <property type="protein sequence ID" value="OAE36000.1"/>
    <property type="molecule type" value="Genomic_DNA"/>
</dbReference>
<reference evidence="15" key="2">
    <citation type="journal article" date="2019" name="Curr. Biol.">
        <title>Chromatin organization in early land plants reveals an ancestral association between H3K27me3, transposons, and constitutive heterochromatin.</title>
        <authorList>
            <person name="Montgomery S.A."/>
            <person name="Tanizawa Y."/>
            <person name="Galik B."/>
            <person name="Wang N."/>
            <person name="Ito T."/>
            <person name="Mochizuki T."/>
            <person name="Akimcheva S."/>
            <person name="Bowman J."/>
            <person name="Cognat V."/>
            <person name="Drouard L."/>
            <person name="Ekker H."/>
            <person name="Houng S."/>
            <person name="Kohchi T."/>
            <person name="Lin S."/>
            <person name="Liu L.D."/>
            <person name="Nakamura Y."/>
            <person name="Valeeva L.R."/>
            <person name="Shakirov E.V."/>
            <person name="Shippen D.E."/>
            <person name="Wei W."/>
            <person name="Yagura M."/>
            <person name="Yamaoka S."/>
            <person name="Yamato K.T."/>
            <person name="Liu C."/>
            <person name="Berger F."/>
        </authorList>
    </citation>
    <scope>NUCLEOTIDE SEQUENCE [LARGE SCALE GENOMIC DNA]</scope>
    <source>
        <strain evidence="15">Tak-1</strain>
    </source>
</reference>
<dbReference type="Proteomes" id="UP001162541">
    <property type="component" value="Chromosome 6"/>
</dbReference>
<gene>
    <name evidence="16" type="ORF">AXG93_93s1390</name>
    <name evidence="15" type="ORF">Mp_6g04170</name>
</gene>
<evidence type="ECO:0000256" key="10">
    <source>
        <dbReference type="ARBA" id="ARBA00023212"/>
    </source>
</evidence>